<dbReference type="Gene3D" id="3.40.1410.10">
    <property type="entry name" value="Chorismate lyase-like"/>
    <property type="match status" value="1"/>
</dbReference>
<dbReference type="SUPFAM" id="SSF64288">
    <property type="entry name" value="Chorismate lyase-like"/>
    <property type="match status" value="1"/>
</dbReference>
<dbReference type="CDD" id="cd07377">
    <property type="entry name" value="WHTH_GntR"/>
    <property type="match status" value="1"/>
</dbReference>
<dbReference type="AlphaFoldDB" id="A0A4R6C052"/>
<dbReference type="InterPro" id="IPR000524">
    <property type="entry name" value="Tscrpt_reg_HTH_GntR"/>
</dbReference>
<dbReference type="Gene3D" id="1.10.10.10">
    <property type="entry name" value="Winged helix-like DNA-binding domain superfamily/Winged helix DNA-binding domain"/>
    <property type="match status" value="1"/>
</dbReference>
<keyword evidence="2" id="KW-0238">DNA-binding</keyword>
<evidence type="ECO:0000313" key="6">
    <source>
        <dbReference type="Proteomes" id="UP000294843"/>
    </source>
</evidence>
<dbReference type="SMART" id="SM00345">
    <property type="entry name" value="HTH_GNTR"/>
    <property type="match status" value="1"/>
</dbReference>
<reference evidence="5 6" key="1">
    <citation type="submission" date="2019-01" db="EMBL/GenBank/DDBJ databases">
        <title>Draft genome sequences of the type strains of six Macrococcus species.</title>
        <authorList>
            <person name="Mazhar S."/>
            <person name="Altermann E."/>
            <person name="Hill C."/>
            <person name="Mcauliffe O."/>
        </authorList>
    </citation>
    <scope>NUCLEOTIDE SEQUENCE [LARGE SCALE GENOMIC DNA]</scope>
    <source>
        <strain evidence="5 6">ATCC 51825</strain>
    </source>
</reference>
<dbReference type="InterPro" id="IPR036390">
    <property type="entry name" value="WH_DNA-bd_sf"/>
</dbReference>
<keyword evidence="1" id="KW-0805">Transcription regulation</keyword>
<evidence type="ECO:0000256" key="1">
    <source>
        <dbReference type="ARBA" id="ARBA00023015"/>
    </source>
</evidence>
<dbReference type="SMART" id="SM00866">
    <property type="entry name" value="UTRA"/>
    <property type="match status" value="1"/>
</dbReference>
<dbReference type="PANTHER" id="PTHR44846">
    <property type="entry name" value="MANNOSYL-D-GLYCERATE TRANSPORT/METABOLISM SYSTEM REPRESSOR MNGR-RELATED"/>
    <property type="match status" value="1"/>
</dbReference>
<evidence type="ECO:0000256" key="3">
    <source>
        <dbReference type="ARBA" id="ARBA00023163"/>
    </source>
</evidence>
<dbReference type="InterPro" id="IPR050679">
    <property type="entry name" value="Bact_HTH_transcr_reg"/>
</dbReference>
<dbReference type="PROSITE" id="PS50949">
    <property type="entry name" value="HTH_GNTR"/>
    <property type="match status" value="1"/>
</dbReference>
<proteinExistence type="predicted"/>
<comment type="caution">
    <text evidence="5">The sequence shown here is derived from an EMBL/GenBank/DDBJ whole genome shotgun (WGS) entry which is preliminary data.</text>
</comment>
<gene>
    <name evidence="5" type="ORF">ERX55_05730</name>
</gene>
<feature type="domain" description="HTH gntR-type" evidence="4">
    <location>
        <begin position="1"/>
        <end position="69"/>
    </location>
</feature>
<dbReference type="Proteomes" id="UP000294843">
    <property type="component" value="Unassembled WGS sequence"/>
</dbReference>
<accession>A0A4R6C052</accession>
<evidence type="ECO:0000256" key="2">
    <source>
        <dbReference type="ARBA" id="ARBA00023125"/>
    </source>
</evidence>
<protein>
    <submittedName>
        <fullName evidence="5">GntR family transcriptional regulator</fullName>
    </submittedName>
</protein>
<name>A0A4R6C052_9STAP</name>
<dbReference type="GO" id="GO:0003700">
    <property type="term" value="F:DNA-binding transcription factor activity"/>
    <property type="evidence" value="ECO:0007669"/>
    <property type="project" value="InterPro"/>
</dbReference>
<keyword evidence="3" id="KW-0804">Transcription</keyword>
<dbReference type="PANTHER" id="PTHR44846:SF4">
    <property type="entry name" value="HTH GNTR-TYPE DOMAIN-CONTAINING PROTEIN"/>
    <property type="match status" value="1"/>
</dbReference>
<dbReference type="InterPro" id="IPR036388">
    <property type="entry name" value="WH-like_DNA-bd_sf"/>
</dbReference>
<organism evidence="5 6">
    <name type="scientific">Macrococcus bovicus</name>
    <dbReference type="NCBI Taxonomy" id="69968"/>
    <lineage>
        <taxon>Bacteria</taxon>
        <taxon>Bacillati</taxon>
        <taxon>Bacillota</taxon>
        <taxon>Bacilli</taxon>
        <taxon>Bacillales</taxon>
        <taxon>Staphylococcaceae</taxon>
        <taxon>Macrococcus</taxon>
    </lineage>
</organism>
<dbReference type="RefSeq" id="WP_133451618.1">
    <property type="nucleotide sequence ID" value="NZ_SCWF01000004.1"/>
</dbReference>
<dbReference type="EMBL" id="SCWF01000004">
    <property type="protein sequence ID" value="TDM14431.1"/>
    <property type="molecule type" value="Genomic_DNA"/>
</dbReference>
<evidence type="ECO:0000313" key="5">
    <source>
        <dbReference type="EMBL" id="TDM14431.1"/>
    </source>
</evidence>
<keyword evidence="6" id="KW-1185">Reference proteome</keyword>
<dbReference type="Pfam" id="PF07702">
    <property type="entry name" value="UTRA"/>
    <property type="match status" value="1"/>
</dbReference>
<dbReference type="Pfam" id="PF00392">
    <property type="entry name" value="GntR"/>
    <property type="match status" value="1"/>
</dbReference>
<evidence type="ECO:0000259" key="4">
    <source>
        <dbReference type="PROSITE" id="PS50949"/>
    </source>
</evidence>
<dbReference type="GO" id="GO:0003677">
    <property type="term" value="F:DNA binding"/>
    <property type="evidence" value="ECO:0007669"/>
    <property type="project" value="UniProtKB-KW"/>
</dbReference>
<sequence>MKKYEQIVEDIEAYIHDNELAQGTRLSSVESYAAHYQVSKSTIIKAMDILEKKGAIFQQRGSGVFVRRQRRKGYVSLLTNRGFTEELKDFAVTTQLLKLELMKPTEEVMLNLKLSGEDEVYYVERLRDIDGNRLCIEASYFPKKIVTYLNSEIAEGSIFNYLTEGLKLNISFADIYLHVDTLNEEQGEKLQLHAGAPALFVEQVVYLGTGEPFDYSKLTYHYQHSKFFVQAINF</sequence>
<dbReference type="InterPro" id="IPR028978">
    <property type="entry name" value="Chorismate_lyase_/UTRA_dom_sf"/>
</dbReference>
<dbReference type="OrthoDB" id="2141316at2"/>
<dbReference type="GO" id="GO:0045892">
    <property type="term" value="P:negative regulation of DNA-templated transcription"/>
    <property type="evidence" value="ECO:0007669"/>
    <property type="project" value="TreeGrafter"/>
</dbReference>
<dbReference type="SUPFAM" id="SSF46785">
    <property type="entry name" value="Winged helix' DNA-binding domain"/>
    <property type="match status" value="1"/>
</dbReference>
<dbReference type="InterPro" id="IPR011663">
    <property type="entry name" value="UTRA"/>
</dbReference>